<dbReference type="InterPro" id="IPR032675">
    <property type="entry name" value="LRR_dom_sf"/>
</dbReference>
<name>A0ABR3IR41_9AGAR</name>
<organism evidence="1 2">
    <name type="scientific">Hohenbuehelia grisea</name>
    <dbReference type="NCBI Taxonomy" id="104357"/>
    <lineage>
        <taxon>Eukaryota</taxon>
        <taxon>Fungi</taxon>
        <taxon>Dikarya</taxon>
        <taxon>Basidiomycota</taxon>
        <taxon>Agaricomycotina</taxon>
        <taxon>Agaricomycetes</taxon>
        <taxon>Agaricomycetidae</taxon>
        <taxon>Agaricales</taxon>
        <taxon>Pleurotineae</taxon>
        <taxon>Pleurotaceae</taxon>
        <taxon>Hohenbuehelia</taxon>
    </lineage>
</organism>
<dbReference type="Proteomes" id="UP001556367">
    <property type="component" value="Unassembled WGS sequence"/>
</dbReference>
<keyword evidence="2" id="KW-1185">Reference proteome</keyword>
<sequence length="371" mass="42715">MYAHGFEAFVGTKIRRYYFVGGYCDLVRYGFSQDVIACMQPSILRVLLMGVAMHAPYWEPHEDFIWLRAGVPPSIPEILILIDCYCTFAIFDVDNPPDIIHHMLLQLFLYSRKECRLCHEDESNIQWDVGIDPASDKHDFNWLVDVIWAKRQLYGHSAAALELFFHLLENAYKFKDALLGSPSIGSSQDNRDHSGDIILQSLEKLTVVTADASKHLFNRLQVPVLRALRVERSNWARGPIHHQELERLLRRSTCTVRSLKLDDPNIDEDYLLVLLQQETLQHLQCLDIQQPMVTSTLLSLLTPDYSWAASPTMPELRTLRLGDCHSSDQNIAKLVRTRTVDAMSDPNAHGVHRLRVLYVAHRRTTQTSHRY</sequence>
<dbReference type="Gene3D" id="3.80.10.10">
    <property type="entry name" value="Ribonuclease Inhibitor"/>
    <property type="match status" value="1"/>
</dbReference>
<comment type="caution">
    <text evidence="1">The sequence shown here is derived from an EMBL/GenBank/DDBJ whole genome shotgun (WGS) entry which is preliminary data.</text>
</comment>
<dbReference type="EMBL" id="JASNQZ010000017">
    <property type="protein sequence ID" value="KAL0945732.1"/>
    <property type="molecule type" value="Genomic_DNA"/>
</dbReference>
<dbReference type="SUPFAM" id="SSF52047">
    <property type="entry name" value="RNI-like"/>
    <property type="match status" value="1"/>
</dbReference>
<gene>
    <name evidence="1" type="ORF">HGRIS_014879</name>
</gene>
<protein>
    <submittedName>
        <fullName evidence="1">Uncharacterized protein</fullName>
    </submittedName>
</protein>
<proteinExistence type="predicted"/>
<accession>A0ABR3IR41</accession>
<evidence type="ECO:0000313" key="1">
    <source>
        <dbReference type="EMBL" id="KAL0945732.1"/>
    </source>
</evidence>
<evidence type="ECO:0000313" key="2">
    <source>
        <dbReference type="Proteomes" id="UP001556367"/>
    </source>
</evidence>
<reference evidence="2" key="1">
    <citation type="submission" date="2024-06" db="EMBL/GenBank/DDBJ databases">
        <title>Multi-omics analyses provide insights into the biosynthesis of the anticancer antibiotic pleurotin in Hohenbuehelia grisea.</title>
        <authorList>
            <person name="Weaver J.A."/>
            <person name="Alberti F."/>
        </authorList>
    </citation>
    <scope>NUCLEOTIDE SEQUENCE [LARGE SCALE GENOMIC DNA]</scope>
    <source>
        <strain evidence="2">T-177</strain>
    </source>
</reference>